<dbReference type="KEGG" id="mff:MFFC18_24350"/>
<protein>
    <recommendedName>
        <fullName evidence="4">DUF3352 domain-containing protein</fullName>
    </recommendedName>
</protein>
<dbReference type="EMBL" id="CP042912">
    <property type="protein sequence ID" value="QEG22552.1"/>
    <property type="molecule type" value="Genomic_DNA"/>
</dbReference>
<name>A0A5B9PC97_9BACT</name>
<reference evidence="2 3" key="1">
    <citation type="submission" date="2019-08" db="EMBL/GenBank/DDBJ databases">
        <title>Deep-cultivation of Planctomycetes and their phenomic and genomic characterization uncovers novel biology.</title>
        <authorList>
            <person name="Wiegand S."/>
            <person name="Jogler M."/>
            <person name="Boedeker C."/>
            <person name="Pinto D."/>
            <person name="Vollmers J."/>
            <person name="Rivas-Marin E."/>
            <person name="Kohn T."/>
            <person name="Peeters S.H."/>
            <person name="Heuer A."/>
            <person name="Rast P."/>
            <person name="Oberbeckmann S."/>
            <person name="Bunk B."/>
            <person name="Jeske O."/>
            <person name="Meyerdierks A."/>
            <person name="Storesund J.E."/>
            <person name="Kallscheuer N."/>
            <person name="Luecker S."/>
            <person name="Lage O.M."/>
            <person name="Pohl T."/>
            <person name="Merkel B.J."/>
            <person name="Hornburger P."/>
            <person name="Mueller R.-W."/>
            <person name="Bruemmer F."/>
            <person name="Labrenz M."/>
            <person name="Spormann A.M."/>
            <person name="Op den Camp H."/>
            <person name="Overmann J."/>
            <person name="Amann R."/>
            <person name="Jetten M.S.M."/>
            <person name="Mascher T."/>
            <person name="Medema M.H."/>
            <person name="Devos D.P."/>
            <person name="Kaster A.-K."/>
            <person name="Ovreas L."/>
            <person name="Rohde M."/>
            <person name="Galperin M.Y."/>
            <person name="Jogler C."/>
        </authorList>
    </citation>
    <scope>NUCLEOTIDE SEQUENCE [LARGE SCALE GENOMIC DNA]</scope>
    <source>
        <strain evidence="2 3">FC18</strain>
    </source>
</reference>
<evidence type="ECO:0000313" key="2">
    <source>
        <dbReference type="EMBL" id="QEG22552.1"/>
    </source>
</evidence>
<organism evidence="2 3">
    <name type="scientific">Mariniblastus fucicola</name>
    <dbReference type="NCBI Taxonomy" id="980251"/>
    <lineage>
        <taxon>Bacteria</taxon>
        <taxon>Pseudomonadati</taxon>
        <taxon>Planctomycetota</taxon>
        <taxon>Planctomycetia</taxon>
        <taxon>Pirellulales</taxon>
        <taxon>Pirellulaceae</taxon>
        <taxon>Mariniblastus</taxon>
    </lineage>
</organism>
<gene>
    <name evidence="2" type="ORF">MFFC18_24350</name>
</gene>
<accession>A0A5B9PC97</accession>
<proteinExistence type="predicted"/>
<feature type="region of interest" description="Disordered" evidence="1">
    <location>
        <begin position="70"/>
        <end position="95"/>
    </location>
</feature>
<evidence type="ECO:0000313" key="3">
    <source>
        <dbReference type="Proteomes" id="UP000322214"/>
    </source>
</evidence>
<evidence type="ECO:0000256" key="1">
    <source>
        <dbReference type="SAM" id="MobiDB-lite"/>
    </source>
</evidence>
<evidence type="ECO:0008006" key="4">
    <source>
        <dbReference type="Google" id="ProtNLM"/>
    </source>
</evidence>
<dbReference type="STRING" id="980251.GCA_001642875_04760"/>
<dbReference type="Proteomes" id="UP000322214">
    <property type="component" value="Chromosome"/>
</dbReference>
<dbReference type="AlphaFoldDB" id="A0A5B9PC97"/>
<keyword evidence="3" id="KW-1185">Reference proteome</keyword>
<sequence>MHPVSDKFSEVAFGAFSENRQMFRDGTRLQQSKETCVKLRRIGRVSLLSRWAIASALVLFSAMTVRAQDEKAEPLEPTELTKEASVPEKETRRRSTAELLPTSTRFWVSVEDLRRLETNVANTQVGKLSRQDTLAPFFSSFEKQVRDSLNDNGIKFGIDVASVEMLQTGELCIAGVLPETAGAKPVPRSHGVVVLIDVSPDVDAAKDFLSDAAEKMKKRGAKHESIEIQDTDVAKWTIEVKAGKIGRTQASFVTVVDGWLLASDNESIFSNVLRRVNAKGKPPAADTLSGYEPFTTVIQKTQVESVRPDLRWFVDPLGYARFADALAEEKADMRQPKDRPLEALSKEGLDALKAAGGFVSFSTGEQDVLHRSLVYANPKKAKAPAQKRLFNLLDFAPQGSSVAQPPAWVPVDAAGYFTATWDIKKAFANVGPLVDAVMGKDSFEDVLNEMKEVPDFKVDIRKMVQSLGNRITVVATTEEPINESSEKMLVGIELVDGVDEEWLIQSIGRAVKGKVKKLAGYTSVIDDRTESAEDEDLGVKEIEIDFDDDFDDELDDDDDADDKEPAPRVTIFNRRIMVIRNGFLFICNDKDYLKKILSRKPSSGFETAGDFTRMGETLDKFTDSKLVRFRMFNRLDQMLKTNYEMMRTGKMAESETFVARMLNQMYGKKADGEKKRVQQIDGSDLPEDYDKEIAPFLGQSGWALETTESGWRITGCVLPKEKAKAKVAEAPDSSK</sequence>